<reference evidence="1 2" key="1">
    <citation type="submission" date="2023-01" db="EMBL/GenBank/DDBJ databases">
        <title>Genomes from the Australian National Cyanobacteria Reference Collection.</title>
        <authorList>
            <person name="Willis A."/>
            <person name="Lee E.M.F."/>
        </authorList>
    </citation>
    <scope>NUCLEOTIDE SEQUENCE [LARGE SCALE GENOMIC DNA]</scope>
    <source>
        <strain evidence="1 2">CS-1226</strain>
    </source>
</reference>
<protein>
    <submittedName>
        <fullName evidence="1">Uncharacterized protein</fullName>
    </submittedName>
</protein>
<evidence type="ECO:0000313" key="2">
    <source>
        <dbReference type="Proteomes" id="UP001211249"/>
    </source>
</evidence>
<dbReference type="EMBL" id="JAQMUC010000019">
    <property type="protein sequence ID" value="MDB9534866.1"/>
    <property type="molecule type" value="Genomic_DNA"/>
</dbReference>
<organism evidence="1 2">
    <name type="scientific">Dolichospermum planctonicum CS-1226</name>
    <dbReference type="NCBI Taxonomy" id="3021751"/>
    <lineage>
        <taxon>Bacteria</taxon>
        <taxon>Bacillati</taxon>
        <taxon>Cyanobacteriota</taxon>
        <taxon>Cyanophyceae</taxon>
        <taxon>Nostocales</taxon>
        <taxon>Aphanizomenonaceae</taxon>
        <taxon>Dolichospermum</taxon>
        <taxon>Dolichospermum planctonicum</taxon>
    </lineage>
</organism>
<gene>
    <name evidence="1" type="ORF">PN451_03220</name>
</gene>
<accession>A0ABT5ACA4</accession>
<evidence type="ECO:0000313" key="1">
    <source>
        <dbReference type="EMBL" id="MDB9534866.1"/>
    </source>
</evidence>
<sequence length="57" mass="6141">MTGDREEGTGNSFDCLDILNYLTGLTTSRTPTVSMISIFLLFKPNSRLISGAGNGRT</sequence>
<keyword evidence="2" id="KW-1185">Reference proteome</keyword>
<comment type="caution">
    <text evidence="1">The sequence shown here is derived from an EMBL/GenBank/DDBJ whole genome shotgun (WGS) entry which is preliminary data.</text>
</comment>
<dbReference type="Proteomes" id="UP001211249">
    <property type="component" value="Unassembled WGS sequence"/>
</dbReference>
<name>A0ABT5ACA4_9CYAN</name>
<proteinExistence type="predicted"/>